<protein>
    <submittedName>
        <fullName evidence="2">Uncharacterized protein</fullName>
    </submittedName>
</protein>
<evidence type="ECO:0000313" key="2">
    <source>
        <dbReference type="EMBL" id="TKW48147.1"/>
    </source>
</evidence>
<dbReference type="EMBL" id="PJEX01002393">
    <property type="protein sequence ID" value="TKW48147.1"/>
    <property type="molecule type" value="Genomic_DNA"/>
</dbReference>
<reference evidence="2 3" key="1">
    <citation type="journal article" date="2019" name="PLoS ONE">
        <title>Comparative genome analysis indicates high evolutionary potential of pathogenicity genes in Colletotrichum tanaceti.</title>
        <authorList>
            <person name="Lelwala R.V."/>
            <person name="Korhonen P.K."/>
            <person name="Young N.D."/>
            <person name="Scott J.B."/>
            <person name="Ades P.A."/>
            <person name="Gasser R.B."/>
            <person name="Taylor P.W.J."/>
        </authorList>
    </citation>
    <scope>NUCLEOTIDE SEQUENCE [LARGE SCALE GENOMIC DNA]</scope>
    <source>
        <strain evidence="2">BRIP57314</strain>
    </source>
</reference>
<keyword evidence="3" id="KW-1185">Reference proteome</keyword>
<evidence type="ECO:0000256" key="1">
    <source>
        <dbReference type="SAM" id="MobiDB-lite"/>
    </source>
</evidence>
<accession>A0A4U6X482</accession>
<sequence length="83" mass="9219">MPRGHRLLDLGEPLGVAHSTIPEHHEEPSDRHPHDGADEPEVQGHDESQICRGTHHEDSEPSTVAVNATVYTCWRGLLGFLRP</sequence>
<comment type="caution">
    <text evidence="2">The sequence shown here is derived from an EMBL/GenBank/DDBJ whole genome shotgun (WGS) entry which is preliminary data.</text>
</comment>
<feature type="compositionally biased region" description="Basic and acidic residues" evidence="1">
    <location>
        <begin position="21"/>
        <end position="59"/>
    </location>
</feature>
<dbReference type="AlphaFoldDB" id="A0A4U6X482"/>
<organism evidence="2 3">
    <name type="scientific">Colletotrichum tanaceti</name>
    <dbReference type="NCBI Taxonomy" id="1306861"/>
    <lineage>
        <taxon>Eukaryota</taxon>
        <taxon>Fungi</taxon>
        <taxon>Dikarya</taxon>
        <taxon>Ascomycota</taxon>
        <taxon>Pezizomycotina</taxon>
        <taxon>Sordariomycetes</taxon>
        <taxon>Hypocreomycetidae</taxon>
        <taxon>Glomerellales</taxon>
        <taxon>Glomerellaceae</taxon>
        <taxon>Colletotrichum</taxon>
        <taxon>Colletotrichum destructivum species complex</taxon>
    </lineage>
</organism>
<proteinExistence type="predicted"/>
<dbReference type="Proteomes" id="UP000310108">
    <property type="component" value="Unassembled WGS sequence"/>
</dbReference>
<feature type="region of interest" description="Disordered" evidence="1">
    <location>
        <begin position="1"/>
        <end position="62"/>
    </location>
</feature>
<evidence type="ECO:0000313" key="3">
    <source>
        <dbReference type="Proteomes" id="UP000310108"/>
    </source>
</evidence>
<gene>
    <name evidence="2" type="ORF">CTA1_10538</name>
</gene>
<name>A0A4U6X482_9PEZI</name>